<dbReference type="AlphaFoldDB" id="A0A367LEL9"/>
<sequence>MPSPSSSPSSSSSSPPPPPPPPPSASARLRGASVLIALQLASRLTSFLANQLLLIRRVTAPQLGQAAKLDASAQTVLFFARDGLRVAVPRVAADERALSPQALVNLGYLASLLGAALVSVLRLVFSFRDGGGGGGGDGASLAVYAAAAVVELLSEPAFLLMQARLSFGPRAAAESVAGLTRVLVVFLAVSSSRSEDVMPFALGQLAYASSLLVVYAVAARRLAIDFSLLPRRIRRGPSASFVGGGYLYRPAVRLACSVTAQGLVKHLLTQGDTLLVAVLASPTVQGVYALANNYGGLLARLLFQPVEESCRGYFSLLLSPEQQQTTDDAHDEKQKGPDHKALVEARDSLSILTSLYLVLSSVVVAIGPFAAPPLLTLVAGHRWSAAGAGSVLATYSLYVPFLAINGLAEAFVASVADERQLHHQSLGMAVFSLVFAAAAFVFMRVFGLGAHGLVIANMINLLCRICWCAVFIKAYFRTRRVDFSLTALLPRYTVGAAVAVGTTLARMHVLDGAESEPVLTLATIAAWTVPFLAIVLFFERSLLWQCLHSIRGQEAVKR</sequence>
<feature type="region of interest" description="Disordered" evidence="11">
    <location>
        <begin position="1"/>
        <end position="26"/>
    </location>
</feature>
<evidence type="ECO:0000256" key="8">
    <source>
        <dbReference type="ARBA" id="ARBA00044793"/>
    </source>
</evidence>
<feature type="transmembrane region" description="Helical" evidence="10">
    <location>
        <begin position="453"/>
        <end position="476"/>
    </location>
</feature>
<reference evidence="12 13" key="1">
    <citation type="journal article" date="2015" name="BMC Genomics">
        <title>Insights from the genome of Ophiocordyceps polyrhachis-furcata to pathogenicity and host specificity in insect fungi.</title>
        <authorList>
            <person name="Wichadakul D."/>
            <person name="Kobmoo N."/>
            <person name="Ingsriswang S."/>
            <person name="Tangphatsornruang S."/>
            <person name="Chantasingh D."/>
            <person name="Luangsa-ard J.J."/>
            <person name="Eurwilaichitr L."/>
        </authorList>
    </citation>
    <scope>NUCLEOTIDE SEQUENCE [LARGE SCALE GENOMIC DNA]</scope>
    <source>
        <strain evidence="12 13">BCC 54312</strain>
    </source>
</reference>
<evidence type="ECO:0000256" key="3">
    <source>
        <dbReference type="ARBA" id="ARBA00010288"/>
    </source>
</evidence>
<feature type="transmembrane region" description="Helical" evidence="10">
    <location>
        <begin position="395"/>
        <end position="416"/>
    </location>
</feature>
<feature type="transmembrane region" description="Helical" evidence="10">
    <location>
        <begin position="139"/>
        <end position="160"/>
    </location>
</feature>
<feature type="transmembrane region" description="Helical" evidence="10">
    <location>
        <begin position="355"/>
        <end position="375"/>
    </location>
</feature>
<comment type="caution">
    <text evidence="10">Lacks conserved residue(s) required for the propagation of feature annotation.</text>
</comment>
<feature type="compositionally biased region" description="Pro residues" evidence="11">
    <location>
        <begin position="14"/>
        <end position="24"/>
    </location>
</feature>
<feature type="transmembrane region" description="Helical" evidence="10">
    <location>
        <begin position="488"/>
        <end position="506"/>
    </location>
</feature>
<keyword evidence="5 10" id="KW-0256">Endoplasmic reticulum</keyword>
<dbReference type="Pfam" id="PF04506">
    <property type="entry name" value="Rft-1"/>
    <property type="match status" value="1"/>
</dbReference>
<keyword evidence="13" id="KW-1185">Reference proteome</keyword>
<comment type="similarity">
    <text evidence="3 10">Belongs to the RFT1 family.</text>
</comment>
<evidence type="ECO:0000256" key="6">
    <source>
        <dbReference type="ARBA" id="ARBA00022989"/>
    </source>
</evidence>
<keyword evidence="7 10" id="KW-0472">Membrane</keyword>
<keyword evidence="4 10" id="KW-0812">Transmembrane</keyword>
<dbReference type="PANTHER" id="PTHR13117">
    <property type="entry name" value="ENDOPLASMIC RETICULUM MULTISPAN TRANSMEMBRANE PROTEIN-RELATED"/>
    <property type="match status" value="1"/>
</dbReference>
<comment type="pathway">
    <text evidence="2">Protein modification; protein glycosylation.</text>
</comment>
<evidence type="ECO:0000256" key="1">
    <source>
        <dbReference type="ARBA" id="ARBA00004477"/>
    </source>
</evidence>
<evidence type="ECO:0000256" key="2">
    <source>
        <dbReference type="ARBA" id="ARBA00004922"/>
    </source>
</evidence>
<feature type="transmembrane region" description="Helical" evidence="10">
    <location>
        <begin position="428"/>
        <end position="447"/>
    </location>
</feature>
<evidence type="ECO:0000256" key="11">
    <source>
        <dbReference type="SAM" id="MobiDB-lite"/>
    </source>
</evidence>
<feature type="compositionally biased region" description="Low complexity" evidence="11">
    <location>
        <begin position="1"/>
        <end position="13"/>
    </location>
</feature>
<dbReference type="GO" id="GO:0005789">
    <property type="term" value="C:endoplasmic reticulum membrane"/>
    <property type="evidence" value="ECO:0007669"/>
    <property type="project" value="UniProtKB-SubCell"/>
</dbReference>
<accession>A0A367LEL9</accession>
<evidence type="ECO:0000256" key="4">
    <source>
        <dbReference type="ARBA" id="ARBA00022692"/>
    </source>
</evidence>
<proteinExistence type="inferred from homology"/>
<gene>
    <name evidence="12" type="ORF">L249_0564</name>
</gene>
<evidence type="ECO:0000313" key="13">
    <source>
        <dbReference type="Proteomes" id="UP000253664"/>
    </source>
</evidence>
<comment type="caution">
    <text evidence="12">The sequence shown here is derived from an EMBL/GenBank/DDBJ whole genome shotgun (WGS) entry which is preliminary data.</text>
</comment>
<feature type="transmembrane region" description="Helical" evidence="10">
    <location>
        <begin position="197"/>
        <end position="218"/>
    </location>
</feature>
<evidence type="ECO:0000313" key="12">
    <source>
        <dbReference type="EMBL" id="RCI12860.1"/>
    </source>
</evidence>
<keyword evidence="10" id="KW-0813">Transport</keyword>
<evidence type="ECO:0000256" key="9">
    <source>
        <dbReference type="ARBA" id="ARBA00045912"/>
    </source>
</evidence>
<dbReference type="PANTHER" id="PTHR13117:SF5">
    <property type="entry name" value="PROTEIN RFT1 HOMOLOG"/>
    <property type="match status" value="1"/>
</dbReference>
<dbReference type="Proteomes" id="UP000253664">
    <property type="component" value="Unassembled WGS sequence"/>
</dbReference>
<dbReference type="GO" id="GO:0034203">
    <property type="term" value="P:glycolipid translocation"/>
    <property type="evidence" value="ECO:0007669"/>
    <property type="project" value="TreeGrafter"/>
</dbReference>
<dbReference type="GO" id="GO:0006488">
    <property type="term" value="P:dolichol-linked oligosaccharide biosynthetic process"/>
    <property type="evidence" value="ECO:0007669"/>
    <property type="project" value="InterPro"/>
</dbReference>
<keyword evidence="6 10" id="KW-1133">Transmembrane helix</keyword>
<dbReference type="OrthoDB" id="9979195at2759"/>
<dbReference type="InterPro" id="IPR007594">
    <property type="entry name" value="RFT1"/>
</dbReference>
<feature type="transmembrane region" description="Helical" evidence="10">
    <location>
        <begin position="106"/>
        <end position="127"/>
    </location>
</feature>
<dbReference type="STRING" id="1330021.A0A367LEL9"/>
<evidence type="ECO:0000256" key="7">
    <source>
        <dbReference type="ARBA" id="ARBA00023136"/>
    </source>
</evidence>
<name>A0A367LEL9_9HYPO</name>
<protein>
    <recommendedName>
        <fullName evidence="8 10">Man(5)GlcNAc(2)-PP-dolichol translocation protein RFT1</fullName>
    </recommendedName>
</protein>
<evidence type="ECO:0000256" key="10">
    <source>
        <dbReference type="RuleBase" id="RU365067"/>
    </source>
</evidence>
<feature type="transmembrane region" description="Helical" evidence="10">
    <location>
        <begin position="518"/>
        <end position="538"/>
    </location>
</feature>
<evidence type="ECO:0000256" key="5">
    <source>
        <dbReference type="ARBA" id="ARBA00022824"/>
    </source>
</evidence>
<comment type="function">
    <text evidence="9 10">Intramembrane glycolipid transporter that operates in the biosynthetic pathway of dolichol-linked oligosaccharides, the glycan precursors employed in protein asparagine (N)-glycosylation. The sequential addition of sugars to dolichol pyrophosphate produces dolichol-linked oligosaccharides containing fourteen sugars, including two GlcNAcs, nine mannoses and three glucoses. Once assembled, the oligosaccharide is transferred from the lipid to nascent proteins by oligosaccharyltransferases. The assembly of dolichol-linked oligosaccharides begins on the cytosolic side of the endoplasmic reticulum membrane and finishes in its lumen. RFT1 could mediate the translocation of the cytosolically oriented intermediate DolPP-GlcNAc2Man5, produced by ALG11, into the ER lumen where dolichol-linked oligosaccharides assembly continues. However, the intramembrane lipid transporter activity could not be confirmed in vitro.</text>
</comment>
<dbReference type="EMBL" id="LKCN02000007">
    <property type="protein sequence ID" value="RCI12860.1"/>
    <property type="molecule type" value="Genomic_DNA"/>
</dbReference>
<organism evidence="12 13">
    <name type="scientific">Ophiocordyceps polyrhachis-furcata BCC 54312</name>
    <dbReference type="NCBI Taxonomy" id="1330021"/>
    <lineage>
        <taxon>Eukaryota</taxon>
        <taxon>Fungi</taxon>
        <taxon>Dikarya</taxon>
        <taxon>Ascomycota</taxon>
        <taxon>Pezizomycotina</taxon>
        <taxon>Sordariomycetes</taxon>
        <taxon>Hypocreomycetidae</taxon>
        <taxon>Hypocreales</taxon>
        <taxon>Ophiocordycipitaceae</taxon>
        <taxon>Ophiocordyceps</taxon>
    </lineage>
</organism>
<comment type="subcellular location">
    <subcellularLocation>
        <location evidence="1 10">Endoplasmic reticulum membrane</location>
        <topology evidence="1 10">Multi-pass membrane protein</topology>
    </subcellularLocation>
</comment>